<feature type="non-terminal residue" evidence="1">
    <location>
        <position position="787"/>
    </location>
</feature>
<protein>
    <recommendedName>
        <fullName evidence="3">Tyrosine-protein kinase ephrin type A/B receptor-like domain-containing protein</fullName>
    </recommendedName>
</protein>
<dbReference type="Proteomes" id="UP001057375">
    <property type="component" value="Unassembled WGS sequence"/>
</dbReference>
<proteinExistence type="predicted"/>
<sequence>KNFIEISGDSPTDDDISTKYSALLPFILDDCSATYGDNLNTDTVHVCYSVGSDPSTIHCPSADDSFVQSVSAKAWDASLSVTEEYDQEEYYSAQVDTYISQMQEATGLDFEEITENISFEGDWLTQLLDSIGSKSAIQAFTDSTSEECYTDPFAHYEDCVCTIDPYLDPDQCSVSFSDFDDLEDVVIKEVSENPCDVDAFSLDCLCYSNPKSDECQTVETFFSCFYDSYDLSSCCEATDYSSSVCCTVNPDAASTSSCVTYLAADANKESIGFSECMSLPSEGGIASSSSDLDALAVCCFLFGMSMDSQCPSAFSNDEYASISILMDMNSVEYSSGTIDIYEILDRYCGAGTRCEESSVCTALSASTMIFAATYEICLDVLRDPLGCCYLRDADKHWPSLNCGVYKIVDRTECDKVMSELSIEDTICEIGDSTDINAFESSTLACFSMYDIEYCCSNDVIMHNIPFYQLSTYCQAFQYYSYQTGVYAAGENYTKQAVCSYFSDRDSAIDLDLEVDFGEMTDTSCSGFETSFLDCVTWTSNDVDENCRSMYGTHMNLDSIFDEDVDVDSSYVPLPEAYSQTLLSKNSKVDVSLNSLFMNVGSTQRSERRRNRNAVPKVFASELDESIDTTNVGISVDSYDYPVTIYLYSYFMEPTVALSEDGIFVTVATSSDDDTFNSSAISPIFYQYDSSLSSAAHSVEQNISIAAIKEDTHGWAFIKLYGNEMNAYRLSLYLDTCNIDSALQVSGDNAFRAMCITCNGPSTYKGVYETGALCHPCPDGANCHNGGS</sequence>
<comment type="caution">
    <text evidence="1">The sequence shown here is derived from an EMBL/GenBank/DDBJ whole genome shotgun (WGS) entry which is preliminary data.</text>
</comment>
<keyword evidence="2" id="KW-1185">Reference proteome</keyword>
<gene>
    <name evidence="1" type="ORF">ADUPG1_010578</name>
</gene>
<feature type="non-terminal residue" evidence="1">
    <location>
        <position position="1"/>
    </location>
</feature>
<evidence type="ECO:0000313" key="2">
    <source>
        <dbReference type="Proteomes" id="UP001057375"/>
    </source>
</evidence>
<evidence type="ECO:0000313" key="1">
    <source>
        <dbReference type="EMBL" id="GKT14900.1"/>
    </source>
</evidence>
<evidence type="ECO:0008006" key="3">
    <source>
        <dbReference type="Google" id="ProtNLM"/>
    </source>
</evidence>
<accession>A0ABQ5JSA5</accession>
<reference evidence="1" key="1">
    <citation type="submission" date="2022-03" db="EMBL/GenBank/DDBJ databases">
        <title>Draft genome sequence of Aduncisulcus paluster, a free-living microaerophilic Fornicata.</title>
        <authorList>
            <person name="Yuyama I."/>
            <person name="Kume K."/>
            <person name="Tamura T."/>
            <person name="Inagaki Y."/>
            <person name="Hashimoto T."/>
        </authorList>
    </citation>
    <scope>NUCLEOTIDE SEQUENCE</scope>
    <source>
        <strain evidence="1">NY0171</strain>
    </source>
</reference>
<name>A0ABQ5JSA5_9EUKA</name>
<organism evidence="1 2">
    <name type="scientific">Aduncisulcus paluster</name>
    <dbReference type="NCBI Taxonomy" id="2918883"/>
    <lineage>
        <taxon>Eukaryota</taxon>
        <taxon>Metamonada</taxon>
        <taxon>Carpediemonas-like organisms</taxon>
        <taxon>Aduncisulcus</taxon>
    </lineage>
</organism>
<dbReference type="EMBL" id="BQXS01011632">
    <property type="protein sequence ID" value="GKT14900.1"/>
    <property type="molecule type" value="Genomic_DNA"/>
</dbReference>